<dbReference type="OrthoDB" id="9151999at2"/>
<sequence length="178" mass="20468">MEKKIIKIAIVGPESTGKSTISAALAKHYHTLWVPEYARYYCEGLTEACTLQDELNMYYGQVALEKAMETVIPNNLMICDTTFLTVKIWSDHQLGKTPQLVLDAIKSHKYDFYILLKNDLPWQEDPLRDFKGMGDYFLAIWHQELKAINANYQEVGGQENRLENVIKAIDAYLFSLNL</sequence>
<name>A0A179DEH8_9SPHI</name>
<protein>
    <submittedName>
        <fullName evidence="2">NadR</fullName>
    </submittedName>
</protein>
<gene>
    <name evidence="2" type="ORF">A5893_10595</name>
</gene>
<feature type="domain" description="NadR/Ttd14 AAA" evidence="1">
    <location>
        <begin position="7"/>
        <end position="155"/>
    </location>
</feature>
<evidence type="ECO:0000259" key="1">
    <source>
        <dbReference type="Pfam" id="PF13521"/>
    </source>
</evidence>
<dbReference type="InterPro" id="IPR038727">
    <property type="entry name" value="NadR/Ttd14_AAA_dom"/>
</dbReference>
<evidence type="ECO:0000313" key="3">
    <source>
        <dbReference type="Proteomes" id="UP000078459"/>
    </source>
</evidence>
<dbReference type="SUPFAM" id="SSF52540">
    <property type="entry name" value="P-loop containing nucleoside triphosphate hydrolases"/>
    <property type="match status" value="1"/>
</dbReference>
<dbReference type="InterPro" id="IPR027417">
    <property type="entry name" value="P-loop_NTPase"/>
</dbReference>
<dbReference type="STRING" id="1826909.A5893_10595"/>
<reference evidence="2 3" key="1">
    <citation type="submission" date="2016-04" db="EMBL/GenBank/DDBJ databases">
        <authorList>
            <person name="Evans L.H."/>
            <person name="Alamgir A."/>
            <person name="Owens N."/>
            <person name="Weber N.D."/>
            <person name="Virtaneva K."/>
            <person name="Barbian K."/>
            <person name="Babar A."/>
            <person name="Rosenke K."/>
        </authorList>
    </citation>
    <scope>NUCLEOTIDE SEQUENCE [LARGE SCALE GENOMIC DNA]</scope>
    <source>
        <strain evidence="2 3">CCM 8644</strain>
    </source>
</reference>
<keyword evidence="3" id="KW-1185">Reference proteome</keyword>
<dbReference type="PANTHER" id="PTHR37512">
    <property type="entry name" value="TRIFUNCTIONAL NAD BIOSYNTHESIS/REGULATOR PROTEIN NADR"/>
    <property type="match status" value="1"/>
</dbReference>
<dbReference type="AlphaFoldDB" id="A0A179DEH8"/>
<dbReference type="Pfam" id="PF13521">
    <property type="entry name" value="AAA_28"/>
    <property type="match status" value="1"/>
</dbReference>
<dbReference type="RefSeq" id="WP_068822637.1">
    <property type="nucleotide sequence ID" value="NZ_LWHJ01000028.1"/>
</dbReference>
<dbReference type="EMBL" id="LWHJ01000028">
    <property type="protein sequence ID" value="OAQ39110.1"/>
    <property type="molecule type" value="Genomic_DNA"/>
</dbReference>
<accession>A0A179DEH8</accession>
<dbReference type="InterPro" id="IPR052735">
    <property type="entry name" value="NAD_biosynth-regulator"/>
</dbReference>
<reference evidence="2 3" key="2">
    <citation type="submission" date="2016-06" db="EMBL/GenBank/DDBJ databases">
        <title>Pedobacter psychrophilus sp. nov., isolated from Antarctic fragmentary rock.</title>
        <authorList>
            <person name="Svec P."/>
        </authorList>
    </citation>
    <scope>NUCLEOTIDE SEQUENCE [LARGE SCALE GENOMIC DNA]</scope>
    <source>
        <strain evidence="2 3">CCM 8644</strain>
    </source>
</reference>
<proteinExistence type="predicted"/>
<organism evidence="2 3">
    <name type="scientific">Pedobacter psychrophilus</name>
    <dbReference type="NCBI Taxonomy" id="1826909"/>
    <lineage>
        <taxon>Bacteria</taxon>
        <taxon>Pseudomonadati</taxon>
        <taxon>Bacteroidota</taxon>
        <taxon>Sphingobacteriia</taxon>
        <taxon>Sphingobacteriales</taxon>
        <taxon>Sphingobacteriaceae</taxon>
        <taxon>Pedobacter</taxon>
    </lineage>
</organism>
<dbReference type="Gene3D" id="3.40.50.300">
    <property type="entry name" value="P-loop containing nucleotide triphosphate hydrolases"/>
    <property type="match status" value="1"/>
</dbReference>
<evidence type="ECO:0000313" key="2">
    <source>
        <dbReference type="EMBL" id="OAQ39110.1"/>
    </source>
</evidence>
<dbReference type="Proteomes" id="UP000078459">
    <property type="component" value="Unassembled WGS sequence"/>
</dbReference>
<comment type="caution">
    <text evidence="2">The sequence shown here is derived from an EMBL/GenBank/DDBJ whole genome shotgun (WGS) entry which is preliminary data.</text>
</comment>
<dbReference type="PANTHER" id="PTHR37512:SF1">
    <property type="entry name" value="NADR_TTD14 AAA DOMAIN-CONTAINING PROTEIN"/>
    <property type="match status" value="1"/>
</dbReference>